<evidence type="ECO:0000313" key="4">
    <source>
        <dbReference type="Proteomes" id="UP000019131"/>
    </source>
</evidence>
<keyword evidence="4" id="KW-1185">Reference proteome</keyword>
<feature type="domain" description="NADP-dependent oxidoreductase" evidence="2">
    <location>
        <begin position="2"/>
        <end position="111"/>
    </location>
</feature>
<dbReference type="InterPro" id="IPR036812">
    <property type="entry name" value="NAD(P)_OxRdtase_dom_sf"/>
</dbReference>
<organism evidence="3 4">
    <name type="scientific">Bacteroides reticulotermitis JCM 10512</name>
    <dbReference type="NCBI Taxonomy" id="1445607"/>
    <lineage>
        <taxon>Bacteria</taxon>
        <taxon>Pseudomonadati</taxon>
        <taxon>Bacteroidota</taxon>
        <taxon>Bacteroidia</taxon>
        <taxon>Bacteroidales</taxon>
        <taxon>Bacteroidaceae</taxon>
        <taxon>Bacteroides</taxon>
    </lineage>
</organism>
<keyword evidence="1" id="KW-0560">Oxidoreductase</keyword>
<gene>
    <name evidence="3" type="ORF">JCM10512_3326</name>
</gene>
<dbReference type="Proteomes" id="UP000019131">
    <property type="component" value="Unassembled WGS sequence"/>
</dbReference>
<dbReference type="Pfam" id="PF00248">
    <property type="entry name" value="Aldo_ket_red"/>
    <property type="match status" value="1"/>
</dbReference>
<dbReference type="SUPFAM" id="SSF51430">
    <property type="entry name" value="NAD(P)-linked oxidoreductase"/>
    <property type="match status" value="1"/>
</dbReference>
<dbReference type="GO" id="GO:0005737">
    <property type="term" value="C:cytoplasm"/>
    <property type="evidence" value="ECO:0007669"/>
    <property type="project" value="TreeGrafter"/>
</dbReference>
<dbReference type="AlphaFoldDB" id="W4UWI4"/>
<evidence type="ECO:0000259" key="2">
    <source>
        <dbReference type="Pfam" id="PF00248"/>
    </source>
</evidence>
<evidence type="ECO:0000313" key="3">
    <source>
        <dbReference type="EMBL" id="GAE84943.1"/>
    </source>
</evidence>
<dbReference type="EMBL" id="BAIV01000021">
    <property type="protein sequence ID" value="GAE84943.1"/>
    <property type="molecule type" value="Genomic_DNA"/>
</dbReference>
<accession>W4UWI4</accession>
<dbReference type="PANTHER" id="PTHR43625:SF40">
    <property type="entry name" value="ALDO-KETO REDUCTASE YAKC [NADP(+)]"/>
    <property type="match status" value="1"/>
</dbReference>
<dbReference type="InterPro" id="IPR023210">
    <property type="entry name" value="NADP_OxRdtase_dom"/>
</dbReference>
<protein>
    <submittedName>
        <fullName evidence="3">Reductase</fullName>
    </submittedName>
</protein>
<comment type="caution">
    <text evidence="3">The sequence shown here is derived from an EMBL/GenBank/DDBJ whole genome shotgun (WGS) entry which is preliminary data.</text>
</comment>
<name>W4UWI4_9BACE</name>
<proteinExistence type="predicted"/>
<dbReference type="PANTHER" id="PTHR43625">
    <property type="entry name" value="AFLATOXIN B1 ALDEHYDE REDUCTASE"/>
    <property type="match status" value="1"/>
</dbReference>
<evidence type="ECO:0000256" key="1">
    <source>
        <dbReference type="ARBA" id="ARBA00023002"/>
    </source>
</evidence>
<reference evidence="3 4" key="1">
    <citation type="journal article" date="2014" name="Genome Announc.">
        <title>Draft Genome Sequence of Bacteroides reticulotermitis Strain JCM 10512T, Isolated from the Gut of a Termite.</title>
        <authorList>
            <person name="Yuki M."/>
            <person name="Oshima K."/>
            <person name="Suda W."/>
            <person name="Sakamoto M."/>
            <person name="Iida T."/>
            <person name="Hattori M."/>
            <person name="Ohkuma M."/>
        </authorList>
    </citation>
    <scope>NUCLEOTIDE SEQUENCE [LARGE SCALE GENOMIC DNA]</scope>
    <source>
        <strain evidence="3 4">JCM 10512</strain>
    </source>
</reference>
<dbReference type="InterPro" id="IPR050791">
    <property type="entry name" value="Aldo-Keto_reductase"/>
</dbReference>
<sequence length="134" mass="14502">MGVGIVGFGVLLSGVLGGSATEQKISVLSHFVPPSAFENLNQNFSLTDKLQQIADEKEATLAQLAIAWVLAQGEDIMALVGSRTESQFKDSLKATDIRLSKDDLDRIESIIPKANALITYMPPVNIDKNGLFKR</sequence>
<dbReference type="STRING" id="1445607.JCM10512_3326"/>
<dbReference type="Gene3D" id="3.20.20.100">
    <property type="entry name" value="NADP-dependent oxidoreductase domain"/>
    <property type="match status" value="1"/>
</dbReference>
<dbReference type="GO" id="GO:0016491">
    <property type="term" value="F:oxidoreductase activity"/>
    <property type="evidence" value="ECO:0007669"/>
    <property type="project" value="UniProtKB-KW"/>
</dbReference>